<name>A0A8H6ZAT6_9AGAR</name>
<dbReference type="EMBL" id="JACAZH010000003">
    <property type="protein sequence ID" value="KAF7372906.1"/>
    <property type="molecule type" value="Genomic_DNA"/>
</dbReference>
<comment type="caution">
    <text evidence="1">The sequence shown here is derived from an EMBL/GenBank/DDBJ whole genome shotgun (WGS) entry which is preliminary data.</text>
</comment>
<gene>
    <name evidence="1" type="ORF">MSAN_00496900</name>
</gene>
<reference evidence="1" key="1">
    <citation type="submission" date="2020-05" db="EMBL/GenBank/DDBJ databases">
        <title>Mycena genomes resolve the evolution of fungal bioluminescence.</title>
        <authorList>
            <person name="Tsai I.J."/>
        </authorList>
    </citation>
    <scope>NUCLEOTIDE SEQUENCE</scope>
    <source>
        <strain evidence="1">160909Yilan</strain>
    </source>
</reference>
<sequence length="230" mass="25728">MVLHGAPKGAALNKQIRRFIPGPELLVKRLQCLFNAYRNVKCPTATGKKAYFFSDEAWKMASRLVDTAKQGYLSDPLNIPLYYLMGRDRDGLNLYRCIRGTNSIEGGWHMPLRRMFGSLGSASDFGEALILAFAYRRNITVGYKNRTGRVYKGHFDLWVQDETTELAAAINSSTSFPTPKILSTRIVTSESFGITPISSALAEQYNITTLPPLNPVVRPFHHDTPVQALI</sequence>
<dbReference type="OrthoDB" id="3267843at2759"/>
<accession>A0A8H6ZAT6</accession>
<keyword evidence="2" id="KW-1185">Reference proteome</keyword>
<dbReference type="AlphaFoldDB" id="A0A8H6ZAT6"/>
<dbReference type="Proteomes" id="UP000623467">
    <property type="component" value="Unassembled WGS sequence"/>
</dbReference>
<protein>
    <submittedName>
        <fullName evidence="1">Uncharacterized protein</fullName>
    </submittedName>
</protein>
<proteinExistence type="predicted"/>
<evidence type="ECO:0000313" key="1">
    <source>
        <dbReference type="EMBL" id="KAF7372906.1"/>
    </source>
</evidence>
<evidence type="ECO:0000313" key="2">
    <source>
        <dbReference type="Proteomes" id="UP000623467"/>
    </source>
</evidence>
<organism evidence="1 2">
    <name type="scientific">Mycena sanguinolenta</name>
    <dbReference type="NCBI Taxonomy" id="230812"/>
    <lineage>
        <taxon>Eukaryota</taxon>
        <taxon>Fungi</taxon>
        <taxon>Dikarya</taxon>
        <taxon>Basidiomycota</taxon>
        <taxon>Agaricomycotina</taxon>
        <taxon>Agaricomycetes</taxon>
        <taxon>Agaricomycetidae</taxon>
        <taxon>Agaricales</taxon>
        <taxon>Marasmiineae</taxon>
        <taxon>Mycenaceae</taxon>
        <taxon>Mycena</taxon>
    </lineage>
</organism>